<accession>A0ABU2GSQ6</accession>
<dbReference type="RefSeq" id="WP_310950610.1">
    <property type="nucleotide sequence ID" value="NZ_JAVLUS010000008.1"/>
</dbReference>
<gene>
    <name evidence="2" type="ORF">RD149_11950</name>
</gene>
<sequence length="491" mass="53599">MEESDDPRVFTWTSGSNVKPVRVDWWERHLIPRGCLTLPVGRGNAGKSTACAAWAAEATRRGEIVAWLHSEEDRAMHISPKMLAAGADLDLIWFLDVGVRMDDGTISEASLQLPRDIDRLEQGLVDLGCRFVVFDALTSFKSSKMSANSGDDVRAFLEPIQRMAGRLNAVVLGIAHLGKDGERKARDAVKGASEWTDVPRQVLAFHREDGETEGVISDVKGNLSPSPRSIGYSFENISLPEHGIDEVGRIVFTGDVDTNVDEARRSSVPDDDSSDRKESEIWLEDYLTENGEVDSTVAKRDGAKALGVSAKTISRAASAIKVKMTPRGFPRKTFWSLATIIDGEVISEDSQDNDDTPITSTVSPLVPTGDDQAKQDVPTDVLTGEILSEDKGQKSVPTEPKRRRVAMCKVCSVVLPTASTTDVCEECDDPARQVPTPPPTRPLHVVHNGRAEGRTTTSCPYCEDPLIYSDDKTDGYHTSNSKCVRAHKKGA</sequence>
<dbReference type="Pfam" id="PF13481">
    <property type="entry name" value="AAA_25"/>
    <property type="match status" value="1"/>
</dbReference>
<evidence type="ECO:0000313" key="3">
    <source>
        <dbReference type="Proteomes" id="UP001265083"/>
    </source>
</evidence>
<reference evidence="2 3" key="1">
    <citation type="submission" date="2023-08" db="EMBL/GenBank/DDBJ databases">
        <title>Bioegradation of LLDPE and BLDPE plastic by marine bacteria from coast plastic debris.</title>
        <authorList>
            <person name="Rong Z."/>
        </authorList>
    </citation>
    <scope>NUCLEOTIDE SEQUENCE [LARGE SCALE GENOMIC DNA]</scope>
    <source>
        <strain evidence="2 3">Z-2</strain>
    </source>
</reference>
<dbReference type="Proteomes" id="UP001265083">
    <property type="component" value="Unassembled WGS sequence"/>
</dbReference>
<proteinExistence type="predicted"/>
<dbReference type="InterPro" id="IPR027417">
    <property type="entry name" value="P-loop_NTPase"/>
</dbReference>
<evidence type="ECO:0000313" key="2">
    <source>
        <dbReference type="EMBL" id="MDS1114478.1"/>
    </source>
</evidence>
<dbReference type="SUPFAM" id="SSF52540">
    <property type="entry name" value="P-loop containing nucleoside triphosphate hydrolases"/>
    <property type="match status" value="1"/>
</dbReference>
<dbReference type="EMBL" id="JAVLUS010000008">
    <property type="protein sequence ID" value="MDS1114478.1"/>
    <property type="molecule type" value="Genomic_DNA"/>
</dbReference>
<feature type="region of interest" description="Disordered" evidence="1">
    <location>
        <begin position="348"/>
        <end position="376"/>
    </location>
</feature>
<evidence type="ECO:0000256" key="1">
    <source>
        <dbReference type="SAM" id="MobiDB-lite"/>
    </source>
</evidence>
<protein>
    <submittedName>
        <fullName evidence="2">AAA family ATPase</fullName>
    </submittedName>
</protein>
<name>A0ABU2GSQ6_9ACTN</name>
<comment type="caution">
    <text evidence="2">The sequence shown here is derived from an EMBL/GenBank/DDBJ whole genome shotgun (WGS) entry which is preliminary data.</text>
</comment>
<organism evidence="2 3">
    <name type="scientific">Gordonia westfalica</name>
    <dbReference type="NCBI Taxonomy" id="158898"/>
    <lineage>
        <taxon>Bacteria</taxon>
        <taxon>Bacillati</taxon>
        <taxon>Actinomycetota</taxon>
        <taxon>Actinomycetes</taxon>
        <taxon>Mycobacteriales</taxon>
        <taxon>Gordoniaceae</taxon>
        <taxon>Gordonia</taxon>
    </lineage>
</organism>
<dbReference type="Gene3D" id="3.40.50.300">
    <property type="entry name" value="P-loop containing nucleotide triphosphate hydrolases"/>
    <property type="match status" value="1"/>
</dbReference>
<keyword evidence="3" id="KW-1185">Reference proteome</keyword>